<organism evidence="1 2">
    <name type="scientific">Ixodes persulcatus</name>
    <name type="common">Taiga tick</name>
    <dbReference type="NCBI Taxonomy" id="34615"/>
    <lineage>
        <taxon>Eukaryota</taxon>
        <taxon>Metazoa</taxon>
        <taxon>Ecdysozoa</taxon>
        <taxon>Arthropoda</taxon>
        <taxon>Chelicerata</taxon>
        <taxon>Arachnida</taxon>
        <taxon>Acari</taxon>
        <taxon>Parasitiformes</taxon>
        <taxon>Ixodida</taxon>
        <taxon>Ixodoidea</taxon>
        <taxon>Ixodidae</taxon>
        <taxon>Ixodinae</taxon>
        <taxon>Ixodes</taxon>
    </lineage>
</organism>
<evidence type="ECO:0000313" key="1">
    <source>
        <dbReference type="EMBL" id="KAG0425621.1"/>
    </source>
</evidence>
<gene>
    <name evidence="1" type="ORF">HPB47_027253</name>
</gene>
<evidence type="ECO:0000313" key="2">
    <source>
        <dbReference type="Proteomes" id="UP000805193"/>
    </source>
</evidence>
<name>A0AC60PWG4_IXOPE</name>
<accession>A0AC60PWG4</accession>
<reference evidence="1 2" key="1">
    <citation type="journal article" date="2020" name="Cell">
        <title>Large-Scale Comparative Analyses of Tick Genomes Elucidate Their Genetic Diversity and Vector Capacities.</title>
        <authorList>
            <consortium name="Tick Genome and Microbiome Consortium (TIGMIC)"/>
            <person name="Jia N."/>
            <person name="Wang J."/>
            <person name="Shi W."/>
            <person name="Du L."/>
            <person name="Sun Y."/>
            <person name="Zhan W."/>
            <person name="Jiang J.F."/>
            <person name="Wang Q."/>
            <person name="Zhang B."/>
            <person name="Ji P."/>
            <person name="Bell-Sakyi L."/>
            <person name="Cui X.M."/>
            <person name="Yuan T.T."/>
            <person name="Jiang B.G."/>
            <person name="Yang W.F."/>
            <person name="Lam T.T."/>
            <person name="Chang Q.C."/>
            <person name="Ding S.J."/>
            <person name="Wang X.J."/>
            <person name="Zhu J.G."/>
            <person name="Ruan X.D."/>
            <person name="Zhao L."/>
            <person name="Wei J.T."/>
            <person name="Ye R.Z."/>
            <person name="Que T.C."/>
            <person name="Du C.H."/>
            <person name="Zhou Y.H."/>
            <person name="Cheng J.X."/>
            <person name="Dai P.F."/>
            <person name="Guo W.B."/>
            <person name="Han X.H."/>
            <person name="Huang E.J."/>
            <person name="Li L.F."/>
            <person name="Wei W."/>
            <person name="Gao Y.C."/>
            <person name="Liu J.Z."/>
            <person name="Shao H.Z."/>
            <person name="Wang X."/>
            <person name="Wang C.C."/>
            <person name="Yang T.C."/>
            <person name="Huo Q.B."/>
            <person name="Li W."/>
            <person name="Chen H.Y."/>
            <person name="Chen S.E."/>
            <person name="Zhou L.G."/>
            <person name="Ni X.B."/>
            <person name="Tian J.H."/>
            <person name="Sheng Y."/>
            <person name="Liu T."/>
            <person name="Pan Y.S."/>
            <person name="Xia L.Y."/>
            <person name="Li J."/>
            <person name="Zhao F."/>
            <person name="Cao W.C."/>
        </authorList>
    </citation>
    <scope>NUCLEOTIDE SEQUENCE [LARGE SCALE GENOMIC DNA]</scope>
    <source>
        <strain evidence="1">Iper-2018</strain>
    </source>
</reference>
<protein>
    <submittedName>
        <fullName evidence="1">Uncharacterized protein</fullName>
    </submittedName>
</protein>
<dbReference type="EMBL" id="JABSTQ010009818">
    <property type="protein sequence ID" value="KAG0425621.1"/>
    <property type="molecule type" value="Genomic_DNA"/>
</dbReference>
<keyword evidence="2" id="KW-1185">Reference proteome</keyword>
<proteinExistence type="predicted"/>
<sequence length="294" mass="32395">MEYNDYHVEDSDDSDAYDSGSSSEDAFQSYVRNKYLSQNAPEETFEKQMQDELLQTFRDFEHRYVLNDGDADRQGSGGKAGTNRTPVLKDGTADNSKKAGSKADGSKADGSKADGSKADGSKADGSKADGSKGDGSKADSSKVGNTDPSNDDLLYDPEMDDEDEKWVNEQRRVCMFPDASTSSKPDTAKNVRPLPTSDAVLNCPACMSVLCLDCQRHEIYNTQYRAMFVKNCVVSDTEVLKCPPSRSKRKKNSGGADDPRDLFRPVRCRVCKTEVAVVDRDEVFHFFNVIASFS</sequence>
<dbReference type="Proteomes" id="UP000805193">
    <property type="component" value="Unassembled WGS sequence"/>
</dbReference>
<comment type="caution">
    <text evidence="1">The sequence shown here is derived from an EMBL/GenBank/DDBJ whole genome shotgun (WGS) entry which is preliminary data.</text>
</comment>